<name>A0A0A9FI97_ARUDO</name>
<dbReference type="EMBL" id="GBRH01185849">
    <property type="protein sequence ID" value="JAE12047.1"/>
    <property type="molecule type" value="Transcribed_RNA"/>
</dbReference>
<organism evidence="1">
    <name type="scientific">Arundo donax</name>
    <name type="common">Giant reed</name>
    <name type="synonym">Donax arundinaceus</name>
    <dbReference type="NCBI Taxonomy" id="35708"/>
    <lineage>
        <taxon>Eukaryota</taxon>
        <taxon>Viridiplantae</taxon>
        <taxon>Streptophyta</taxon>
        <taxon>Embryophyta</taxon>
        <taxon>Tracheophyta</taxon>
        <taxon>Spermatophyta</taxon>
        <taxon>Magnoliopsida</taxon>
        <taxon>Liliopsida</taxon>
        <taxon>Poales</taxon>
        <taxon>Poaceae</taxon>
        <taxon>PACMAD clade</taxon>
        <taxon>Arundinoideae</taxon>
        <taxon>Arundineae</taxon>
        <taxon>Arundo</taxon>
    </lineage>
</organism>
<dbReference type="AlphaFoldDB" id="A0A0A9FI97"/>
<sequence>MKHQGLDMLQLRKAAATGFMAWRCIRWAVGGPVCCGCAAGGPDWGARYAPRYCCAAAVAR</sequence>
<evidence type="ECO:0000313" key="1">
    <source>
        <dbReference type="EMBL" id="JAE12047.1"/>
    </source>
</evidence>
<reference evidence="1" key="2">
    <citation type="journal article" date="2015" name="Data Brief">
        <title>Shoot transcriptome of the giant reed, Arundo donax.</title>
        <authorList>
            <person name="Barrero R.A."/>
            <person name="Guerrero F.D."/>
            <person name="Moolhuijzen P."/>
            <person name="Goolsby J.A."/>
            <person name="Tidwell J."/>
            <person name="Bellgard S.E."/>
            <person name="Bellgard M.I."/>
        </authorList>
    </citation>
    <scope>NUCLEOTIDE SEQUENCE</scope>
    <source>
        <tissue evidence="1">Shoot tissue taken approximately 20 cm above the soil surface</tissue>
    </source>
</reference>
<accession>A0A0A9FI97</accession>
<proteinExistence type="predicted"/>
<reference evidence="1" key="1">
    <citation type="submission" date="2014-09" db="EMBL/GenBank/DDBJ databases">
        <authorList>
            <person name="Magalhaes I.L.F."/>
            <person name="Oliveira U."/>
            <person name="Santos F.R."/>
            <person name="Vidigal T.H.D.A."/>
            <person name="Brescovit A.D."/>
            <person name="Santos A.J."/>
        </authorList>
    </citation>
    <scope>NUCLEOTIDE SEQUENCE</scope>
    <source>
        <tissue evidence="1">Shoot tissue taken approximately 20 cm above the soil surface</tissue>
    </source>
</reference>
<protein>
    <submittedName>
        <fullName evidence="1">Uncharacterized protein</fullName>
    </submittedName>
</protein>